<dbReference type="AlphaFoldDB" id="A0A0E9UP16"/>
<feature type="domain" description="PARP14 fifth type I KH" evidence="1">
    <location>
        <begin position="2"/>
        <end position="38"/>
    </location>
</feature>
<dbReference type="InterPro" id="IPR057047">
    <property type="entry name" value="PARP14_KH_5"/>
</dbReference>
<reference evidence="2" key="2">
    <citation type="journal article" date="2015" name="Fish Shellfish Immunol.">
        <title>Early steps in the European eel (Anguilla anguilla)-Vibrio vulnificus interaction in the gills: Role of the RtxA13 toxin.</title>
        <authorList>
            <person name="Callol A."/>
            <person name="Pajuelo D."/>
            <person name="Ebbesson L."/>
            <person name="Teles M."/>
            <person name="MacKenzie S."/>
            <person name="Amaro C."/>
        </authorList>
    </citation>
    <scope>NUCLEOTIDE SEQUENCE</scope>
</reference>
<evidence type="ECO:0000313" key="2">
    <source>
        <dbReference type="EMBL" id="JAH66950.1"/>
    </source>
</evidence>
<accession>A0A0E9UP16</accession>
<protein>
    <recommendedName>
        <fullName evidence="1">PARP14 fifth type I KH domain-containing protein</fullName>
    </recommendedName>
</protein>
<sequence>MVEDQNVLRKPEWQDLVTRLKESFNSPLRTVTVRRIGQQHQNKK</sequence>
<dbReference type="EMBL" id="GBXM01041627">
    <property type="protein sequence ID" value="JAH66950.1"/>
    <property type="molecule type" value="Transcribed_RNA"/>
</dbReference>
<evidence type="ECO:0000259" key="1">
    <source>
        <dbReference type="Pfam" id="PF23252"/>
    </source>
</evidence>
<name>A0A0E9UP16_ANGAN</name>
<dbReference type="Pfam" id="PF23252">
    <property type="entry name" value="KH_PARP14_5"/>
    <property type="match status" value="1"/>
</dbReference>
<reference evidence="2" key="1">
    <citation type="submission" date="2014-11" db="EMBL/GenBank/DDBJ databases">
        <authorList>
            <person name="Amaro Gonzalez C."/>
        </authorList>
    </citation>
    <scope>NUCLEOTIDE SEQUENCE</scope>
</reference>
<proteinExistence type="predicted"/>
<organism evidence="2">
    <name type="scientific">Anguilla anguilla</name>
    <name type="common">European freshwater eel</name>
    <name type="synonym">Muraena anguilla</name>
    <dbReference type="NCBI Taxonomy" id="7936"/>
    <lineage>
        <taxon>Eukaryota</taxon>
        <taxon>Metazoa</taxon>
        <taxon>Chordata</taxon>
        <taxon>Craniata</taxon>
        <taxon>Vertebrata</taxon>
        <taxon>Euteleostomi</taxon>
        <taxon>Actinopterygii</taxon>
        <taxon>Neopterygii</taxon>
        <taxon>Teleostei</taxon>
        <taxon>Anguilliformes</taxon>
        <taxon>Anguillidae</taxon>
        <taxon>Anguilla</taxon>
    </lineage>
</organism>